<feature type="region of interest" description="Disordered" evidence="1">
    <location>
        <begin position="211"/>
        <end position="232"/>
    </location>
</feature>
<dbReference type="EMBL" id="BKCJ010196644">
    <property type="protein sequence ID" value="GEY64712.1"/>
    <property type="molecule type" value="Genomic_DNA"/>
</dbReference>
<feature type="region of interest" description="Disordered" evidence="1">
    <location>
        <begin position="1"/>
        <end position="61"/>
    </location>
</feature>
<accession>A0A699HXY9</accession>
<organism evidence="2">
    <name type="scientific">Tanacetum cinerariifolium</name>
    <name type="common">Dalmatian daisy</name>
    <name type="synonym">Chrysanthemum cinerariifolium</name>
    <dbReference type="NCBI Taxonomy" id="118510"/>
    <lineage>
        <taxon>Eukaryota</taxon>
        <taxon>Viridiplantae</taxon>
        <taxon>Streptophyta</taxon>
        <taxon>Embryophyta</taxon>
        <taxon>Tracheophyta</taxon>
        <taxon>Spermatophyta</taxon>
        <taxon>Magnoliopsida</taxon>
        <taxon>eudicotyledons</taxon>
        <taxon>Gunneridae</taxon>
        <taxon>Pentapetalae</taxon>
        <taxon>asterids</taxon>
        <taxon>campanulids</taxon>
        <taxon>Asterales</taxon>
        <taxon>Asteraceae</taxon>
        <taxon>Asteroideae</taxon>
        <taxon>Anthemideae</taxon>
        <taxon>Anthemidinae</taxon>
        <taxon>Tanacetum</taxon>
    </lineage>
</organism>
<dbReference type="AlphaFoldDB" id="A0A699HXY9"/>
<comment type="caution">
    <text evidence="2">The sequence shown here is derived from an EMBL/GenBank/DDBJ whole genome shotgun (WGS) entry which is preliminary data.</text>
</comment>
<evidence type="ECO:0000313" key="2">
    <source>
        <dbReference type="EMBL" id="GEY64712.1"/>
    </source>
</evidence>
<protein>
    <submittedName>
        <fullName evidence="2">Uncharacterized protein</fullName>
    </submittedName>
</protein>
<evidence type="ECO:0000256" key="1">
    <source>
        <dbReference type="SAM" id="MobiDB-lite"/>
    </source>
</evidence>
<sequence>MTTPKAHRTPILTAASPQGKKRKQSVRETSSPRKSFQVTIKQKPKTTSNPPPSDDRERDETAEATLLSLALHKTTIQENLAEEEIEKMVEGEEDDELYASVFADSMLNDDVDDSGTRIRKCHKKDDDNDEIEKDKKDDDNENVEKIYEVVKEKENDDQTGYTLVGSHVTGSMEFKKKRMQTPIPSPNRSPRKDLSYNKTISWELMATVSPTAATKSKDSSKSKSKKGFTFNKTKIHPGSIDGMCKRHGQIRNHIKNKFVPHEFFMGKIREVLDHCNKVVPEMTFSKTNEIIKKGISHLVNLAVNKDREIIHTNTP</sequence>
<feature type="compositionally biased region" description="Polar residues" evidence="1">
    <location>
        <begin position="27"/>
        <end position="48"/>
    </location>
</feature>
<proteinExistence type="predicted"/>
<feature type="region of interest" description="Disordered" evidence="1">
    <location>
        <begin position="106"/>
        <end position="140"/>
    </location>
</feature>
<name>A0A699HXY9_TANCI</name>
<gene>
    <name evidence="2" type="ORF">Tci_436686</name>
</gene>
<reference evidence="2" key="1">
    <citation type="journal article" date="2019" name="Sci. Rep.">
        <title>Draft genome of Tanacetum cinerariifolium, the natural source of mosquito coil.</title>
        <authorList>
            <person name="Yamashiro T."/>
            <person name="Shiraishi A."/>
            <person name="Satake H."/>
            <person name="Nakayama K."/>
        </authorList>
    </citation>
    <scope>NUCLEOTIDE SEQUENCE</scope>
</reference>